<dbReference type="SUPFAM" id="SSF51126">
    <property type="entry name" value="Pectin lyase-like"/>
    <property type="match status" value="1"/>
</dbReference>
<comment type="catalytic activity">
    <reaction evidence="1">
        <text>Hydrolysis of terminal, non-reducing alpha-D-galactose residues in alpha-D-galactosides, including galactose oligosaccharides, galactomannans and galactolipids.</text>
        <dbReference type="EC" id="3.2.1.22"/>
    </reaction>
</comment>
<dbReference type="SUPFAM" id="SSF49785">
    <property type="entry name" value="Galactose-binding domain-like"/>
    <property type="match status" value="1"/>
</dbReference>
<feature type="compositionally biased region" description="Basic and acidic residues" evidence="7">
    <location>
        <begin position="719"/>
        <end position="730"/>
    </location>
</feature>
<dbReference type="InterPro" id="IPR057275">
    <property type="entry name" value="Beta-barrel_GLAA-B_I"/>
</dbReference>
<evidence type="ECO:0000256" key="6">
    <source>
        <dbReference type="ARBA" id="ARBA00023295"/>
    </source>
</evidence>
<keyword evidence="5" id="KW-0378">Hydrolase</keyword>
<keyword evidence="11" id="KW-1185">Reference proteome</keyword>
<gene>
    <name evidence="10" type="ORF">HHL09_12920</name>
</gene>
<dbReference type="Gene3D" id="2.160.20.10">
    <property type="entry name" value="Single-stranded right-handed beta-helix, Pectin lyase-like"/>
    <property type="match status" value="2"/>
</dbReference>
<name>A0A858RIC2_9BACT</name>
<evidence type="ECO:0000313" key="10">
    <source>
        <dbReference type="EMBL" id="QJE96647.1"/>
    </source>
</evidence>
<dbReference type="InterPro" id="IPR056441">
    <property type="entry name" value="Beta-barrel_GLAA-B_II"/>
</dbReference>
<keyword evidence="4" id="KW-0677">Repeat</keyword>
<keyword evidence="3 8" id="KW-0732">Signal</keyword>
<comment type="catalytic activity">
    <reaction evidence="2">
        <text>Hydrolysis of terminal, non-reducing branched (1-&gt;3)-alpha-D-galactosidic residues, producing free D-galactose.</text>
        <dbReference type="EC" id="3.2.1.n1"/>
    </reaction>
</comment>
<feature type="domain" description="Glycosyl hydrolase family 98 putative carbohydrate-binding module" evidence="9">
    <location>
        <begin position="11"/>
        <end position="152"/>
    </location>
</feature>
<proteinExistence type="predicted"/>
<dbReference type="Pfam" id="PF23764">
    <property type="entry name" value="Beta-barrel_GLAA-B_II"/>
    <property type="match status" value="1"/>
</dbReference>
<evidence type="ECO:0000259" key="9">
    <source>
        <dbReference type="SMART" id="SM00776"/>
    </source>
</evidence>
<dbReference type="InterPro" id="IPR013222">
    <property type="entry name" value="Glyco_hyd_98_carb-bd"/>
</dbReference>
<dbReference type="Gene3D" id="2.60.120.1060">
    <property type="entry name" value="NPCBM/NEW2 domain"/>
    <property type="match status" value="1"/>
</dbReference>
<evidence type="ECO:0000256" key="3">
    <source>
        <dbReference type="ARBA" id="ARBA00022729"/>
    </source>
</evidence>
<evidence type="ECO:0000256" key="2">
    <source>
        <dbReference type="ARBA" id="ARBA00001271"/>
    </source>
</evidence>
<evidence type="ECO:0000256" key="8">
    <source>
        <dbReference type="SAM" id="SignalP"/>
    </source>
</evidence>
<evidence type="ECO:0000256" key="1">
    <source>
        <dbReference type="ARBA" id="ARBA00001255"/>
    </source>
</evidence>
<dbReference type="InterPro" id="IPR012334">
    <property type="entry name" value="Pectin_lyas_fold"/>
</dbReference>
<dbReference type="Pfam" id="PF23763">
    <property type="entry name" value="Beta-barrel_GLAA-B_I"/>
    <property type="match status" value="1"/>
</dbReference>
<dbReference type="GO" id="GO:0004557">
    <property type="term" value="F:alpha-galactosidase activity"/>
    <property type="evidence" value="ECO:0007669"/>
    <property type="project" value="UniProtKB-EC"/>
</dbReference>
<evidence type="ECO:0000256" key="5">
    <source>
        <dbReference type="ARBA" id="ARBA00022801"/>
    </source>
</evidence>
<dbReference type="InterPro" id="IPR038637">
    <property type="entry name" value="NPCBM_sf"/>
</dbReference>
<evidence type="ECO:0000313" key="11">
    <source>
        <dbReference type="Proteomes" id="UP000501812"/>
    </source>
</evidence>
<dbReference type="EMBL" id="CP051774">
    <property type="protein sequence ID" value="QJE96647.1"/>
    <property type="molecule type" value="Genomic_DNA"/>
</dbReference>
<accession>A0A858RIC2</accession>
<feature type="region of interest" description="Disordered" evidence="7">
    <location>
        <begin position="719"/>
        <end position="739"/>
    </location>
</feature>
<reference evidence="10 11" key="1">
    <citation type="submission" date="2020-04" db="EMBL/GenBank/DDBJ databases">
        <title>Luteolibacter sp. G-1-1-1 isolated from soil.</title>
        <authorList>
            <person name="Dahal R.H."/>
        </authorList>
    </citation>
    <scope>NUCLEOTIDE SEQUENCE [LARGE SCALE GENOMIC DNA]</scope>
    <source>
        <strain evidence="10 11">G-1-1-1</strain>
    </source>
</reference>
<dbReference type="SMART" id="SM00776">
    <property type="entry name" value="NPCBM"/>
    <property type="match status" value="1"/>
</dbReference>
<dbReference type="RefSeq" id="WP_169455048.1">
    <property type="nucleotide sequence ID" value="NZ_CP051774.1"/>
</dbReference>
<sequence>MRPLALLLLLPLPLFGFSAEDLAMSNQSYGAVQVNRSIDGKPLTLAGKSYEQGWGSHAVSELPLTVPEGAVRLKGLAGVDDEVGAGKGSVKFRILSGTAVLWESPVMKAGDAPASFEVAVPSAFHRKLYLQADDMGQQEYDHADWVDLKWIKGEQPSPKEARTMGGAEFGIRPNVEEDQTAALHKALEALREAPGSTLKLEKGVYHFHHDGALKRHFHISNHDQPTWHPIGIPLADLRSVTFDGQGSRFVFHGLMLPLLVQDSEKVTVRGISIDFSRPHHSQGIITRVEPGAYELSVDPKLYPHEIRGGWFVHKGEGWESADWGNGIVFDGKTREIVAGTGDFGYKGKLTVLGEGSYRIEKDLSGSGIKAGDRITMRHSSRPHPGVFLYRAKDTVLDQVVIHQAAGMGLLAQRSENIQLRGGGIHLATETDRYFTTNADATHFSNCRGEIIAEDGLYEGMMDDAINVHATCLRIEELQGPRKLRARYVHGQAVGFEVALPGETLRGIRARHLEPCPLGKVAAVHRLNTDEVEIEFTADIPAGLGKGDALENADWFPSVTFRGNTVRNNRARGTLFTTPKPVKVEENIFDKSSGSALLLAGDANGWYESGACQDVLIRKNVFRNNLTSRYQFTEAILSFYPEVPDLADQRGYYHRNVRIEGNVFETFDVPLLYAISTDGITFRGNKVTYNDSYKPWNKPPFTLRHCANVKIEGNQVTPRKEWTRDSVSREDTAEDSVQIR</sequence>
<dbReference type="AlphaFoldDB" id="A0A858RIC2"/>
<protein>
    <submittedName>
        <fullName evidence="10">Alpha-1,3-galactosidase B</fullName>
    </submittedName>
</protein>
<dbReference type="KEGG" id="luo:HHL09_12920"/>
<evidence type="ECO:0000256" key="7">
    <source>
        <dbReference type="SAM" id="MobiDB-lite"/>
    </source>
</evidence>
<organism evidence="10 11">
    <name type="scientific">Luteolibacter luteus</name>
    <dbReference type="NCBI Taxonomy" id="2728835"/>
    <lineage>
        <taxon>Bacteria</taxon>
        <taxon>Pseudomonadati</taxon>
        <taxon>Verrucomicrobiota</taxon>
        <taxon>Verrucomicrobiia</taxon>
        <taxon>Verrucomicrobiales</taxon>
        <taxon>Verrucomicrobiaceae</taxon>
        <taxon>Luteolibacter</taxon>
    </lineage>
</organism>
<feature type="signal peptide" evidence="8">
    <location>
        <begin position="1"/>
        <end position="23"/>
    </location>
</feature>
<dbReference type="Pfam" id="PF08305">
    <property type="entry name" value="NPCBM"/>
    <property type="match status" value="1"/>
</dbReference>
<dbReference type="InterPro" id="IPR008979">
    <property type="entry name" value="Galactose-bd-like_sf"/>
</dbReference>
<feature type="chain" id="PRO_5032537626" evidence="8">
    <location>
        <begin position="24"/>
        <end position="739"/>
    </location>
</feature>
<evidence type="ECO:0000256" key="4">
    <source>
        <dbReference type="ARBA" id="ARBA00022737"/>
    </source>
</evidence>
<dbReference type="Proteomes" id="UP000501812">
    <property type="component" value="Chromosome"/>
</dbReference>
<dbReference type="InterPro" id="IPR011050">
    <property type="entry name" value="Pectin_lyase_fold/virulence"/>
</dbReference>
<keyword evidence="6" id="KW-0326">Glycosidase</keyword>